<name>A0A2N3Y8K0_SACSN</name>
<reference evidence="3" key="1">
    <citation type="submission" date="2017-12" db="EMBL/GenBank/DDBJ databases">
        <title>Sequencing the genomes of 1000 Actinobacteria strains.</title>
        <authorList>
            <person name="Klenk H.-P."/>
        </authorList>
    </citation>
    <scope>NUCLEOTIDE SEQUENCE [LARGE SCALE GENOMIC DNA]</scope>
    <source>
        <strain evidence="3">DSM 44228</strain>
    </source>
</reference>
<keyword evidence="2" id="KW-0812">Transmembrane</keyword>
<evidence type="ECO:0000256" key="2">
    <source>
        <dbReference type="SAM" id="Phobius"/>
    </source>
</evidence>
<sequence length="157" mass="17089">MRAYAVHLLFHLLAIAAGAGCGVAGWLWWFGGDPNSLWLAIGALVVGIIVLVLEALYIRAEQPPAPPRSQPRPQQPPPRSQPRPQQPSSRSRPKPQQPQRPRERTRPDLKPVAAPSSDTLLQPSPNASKAIDQETKTSALDALGELGRRTNPPGRQN</sequence>
<evidence type="ECO:0000313" key="3">
    <source>
        <dbReference type="EMBL" id="PKW19215.1"/>
    </source>
</evidence>
<feature type="compositionally biased region" description="Polar residues" evidence="1">
    <location>
        <begin position="116"/>
        <end position="127"/>
    </location>
</feature>
<gene>
    <name evidence="3" type="ORF">A8926_7377</name>
</gene>
<keyword evidence="2" id="KW-0472">Membrane</keyword>
<proteinExistence type="predicted"/>
<dbReference type="AlphaFoldDB" id="A0A2N3Y8K0"/>
<feature type="transmembrane region" description="Helical" evidence="2">
    <location>
        <begin position="37"/>
        <end position="58"/>
    </location>
</feature>
<evidence type="ECO:0000313" key="4">
    <source>
        <dbReference type="Proteomes" id="UP000233786"/>
    </source>
</evidence>
<protein>
    <submittedName>
        <fullName evidence="3">Uncharacterized protein</fullName>
    </submittedName>
</protein>
<comment type="caution">
    <text evidence="3">The sequence shown here is derived from an EMBL/GenBank/DDBJ whole genome shotgun (WGS) entry which is preliminary data.</text>
</comment>
<feature type="compositionally biased region" description="Basic and acidic residues" evidence="1">
    <location>
        <begin position="100"/>
        <end position="109"/>
    </location>
</feature>
<feature type="compositionally biased region" description="Pro residues" evidence="1">
    <location>
        <begin position="63"/>
        <end position="85"/>
    </location>
</feature>
<dbReference type="OrthoDB" id="3697297at2"/>
<dbReference type="EMBL" id="PJNB01000001">
    <property type="protein sequence ID" value="PKW19215.1"/>
    <property type="molecule type" value="Genomic_DNA"/>
</dbReference>
<accession>A0A2N3Y8K0</accession>
<keyword evidence="4" id="KW-1185">Reference proteome</keyword>
<dbReference type="Proteomes" id="UP000233786">
    <property type="component" value="Unassembled WGS sequence"/>
</dbReference>
<feature type="region of interest" description="Disordered" evidence="1">
    <location>
        <begin position="62"/>
        <end position="157"/>
    </location>
</feature>
<dbReference type="PROSITE" id="PS51257">
    <property type="entry name" value="PROKAR_LIPOPROTEIN"/>
    <property type="match status" value="1"/>
</dbReference>
<evidence type="ECO:0000256" key="1">
    <source>
        <dbReference type="SAM" id="MobiDB-lite"/>
    </source>
</evidence>
<keyword evidence="2" id="KW-1133">Transmembrane helix</keyword>
<organism evidence="3 4">
    <name type="scientific">Saccharopolyspora spinosa</name>
    <dbReference type="NCBI Taxonomy" id="60894"/>
    <lineage>
        <taxon>Bacteria</taxon>
        <taxon>Bacillati</taxon>
        <taxon>Actinomycetota</taxon>
        <taxon>Actinomycetes</taxon>
        <taxon>Pseudonocardiales</taxon>
        <taxon>Pseudonocardiaceae</taxon>
        <taxon>Saccharopolyspora</taxon>
    </lineage>
</organism>
<dbReference type="RefSeq" id="WP_010307222.1">
    <property type="nucleotide sequence ID" value="NZ_CP061007.1"/>
</dbReference>